<proteinExistence type="predicted"/>
<sequence length="149" mass="17487">MHNCTQLTEKKRRERNRKRSKRRAIFCPIHRCYLDSVSQKYRLFADRAGQLMQRGLKRKYALMLISSQTAVPLEGEWLEAFWCSQCQETQWYHVCKTGDRTYNLSLAPDQLWQQVTGVIDPQGNPSVGEFTRRQSRRIGFQGVKDFGAI</sequence>
<dbReference type="EMBL" id="MKZS01000001">
    <property type="protein sequence ID" value="OLT59305.1"/>
    <property type="molecule type" value="Genomic_DNA"/>
</dbReference>
<reference evidence="1 2" key="1">
    <citation type="submission" date="2016-10" db="EMBL/GenBank/DDBJ databases">
        <title>Comparative genomics uncovers the prolific and rare metabolic potential of the cyanobacterial genus Moorea.</title>
        <authorList>
            <person name="Leao T."/>
            <person name="Castelao G."/>
            <person name="Korobeynikov A."/>
            <person name="Monroe E.A."/>
            <person name="Podell S."/>
            <person name="Glukhov E."/>
            <person name="Allen E."/>
            <person name="Gerwick W.H."/>
            <person name="Gerwick L."/>
        </authorList>
    </citation>
    <scope>NUCLEOTIDE SEQUENCE [LARGE SCALE GENOMIC DNA]</scope>
    <source>
        <strain evidence="1 2">PNG5-198</strain>
    </source>
</reference>
<comment type="caution">
    <text evidence="1">The sequence shown here is derived from an EMBL/GenBank/DDBJ whole genome shotgun (WGS) entry which is preliminary data.</text>
</comment>
<name>A0A1U7N013_9CYAN</name>
<dbReference type="AlphaFoldDB" id="A0A1U7N013"/>
<accession>A0A1U7N013</accession>
<dbReference type="Proteomes" id="UP000186657">
    <property type="component" value="Unassembled WGS sequence"/>
</dbReference>
<protein>
    <submittedName>
        <fullName evidence="1">Uncharacterized protein</fullName>
    </submittedName>
</protein>
<keyword evidence="2" id="KW-1185">Reference proteome</keyword>
<gene>
    <name evidence="1" type="ORF">BJP37_09870</name>
</gene>
<dbReference type="RefSeq" id="WP_075898555.1">
    <property type="nucleotide sequence ID" value="NZ_MKZS01000001.1"/>
</dbReference>
<evidence type="ECO:0000313" key="1">
    <source>
        <dbReference type="EMBL" id="OLT59305.1"/>
    </source>
</evidence>
<evidence type="ECO:0000313" key="2">
    <source>
        <dbReference type="Proteomes" id="UP000186657"/>
    </source>
</evidence>
<organism evidence="1 2">
    <name type="scientific">Moorena bouillonii PNG</name>
    <dbReference type="NCBI Taxonomy" id="568701"/>
    <lineage>
        <taxon>Bacteria</taxon>
        <taxon>Bacillati</taxon>
        <taxon>Cyanobacteriota</taxon>
        <taxon>Cyanophyceae</taxon>
        <taxon>Coleofasciculales</taxon>
        <taxon>Coleofasciculaceae</taxon>
        <taxon>Moorena</taxon>
    </lineage>
</organism>